<sequence length="466" mass="49945">MLIHLPPTPRQTAGLRTRELVWFEAQAQGLRKPGIGLPFPLCRVTHPSFRLQVQVRHARDDSIRMALQRIHVCPAWICRYEVDLCRPRVGLSAISTLRKGTLRSPQSVQRHRQLIATAGITSRKGRIRELREQAVFTALSAAGDLLKAGTLYATLGKRLVREATAKGIVASVFGPEWAAGFSAISLLSSDSTACSNTQVYVFDCAKEPVRLSPAWLSAFGYRKRIPKEPEVFLACCIVDQPREMLPLGGRFGRAGSYRADARKAVASFSERFTMGSRISNRHVHPGDGTKPGDCTAQTPPSGGSTAPSGGSTPLSPARRGSTHSDGGETSPSGGSSPPPGGSIASGDSNPPSGGSTPPPGGSTNLDKGNSGAYPPLNVPVAGGVTWKISMSCELVMIYGGSPDSPDSPDGQPELPQLRDYPGGVIISVKTVPSLILLFCPAQMEESRHQARPRRCARYPFAWRRRP</sequence>
<evidence type="ECO:0000256" key="1">
    <source>
        <dbReference type="SAM" id="MobiDB-lite"/>
    </source>
</evidence>
<organism evidence="2 3">
    <name type="scientific">Papiliotrema laurentii</name>
    <name type="common">Cryptococcus laurentii</name>
    <dbReference type="NCBI Taxonomy" id="5418"/>
    <lineage>
        <taxon>Eukaryota</taxon>
        <taxon>Fungi</taxon>
        <taxon>Dikarya</taxon>
        <taxon>Basidiomycota</taxon>
        <taxon>Agaricomycotina</taxon>
        <taxon>Tremellomycetes</taxon>
        <taxon>Tremellales</taxon>
        <taxon>Rhynchogastremaceae</taxon>
        <taxon>Papiliotrema</taxon>
    </lineage>
</organism>
<reference evidence="2" key="1">
    <citation type="submission" date="2023-02" db="EMBL/GenBank/DDBJ databases">
        <title>Identification and recombinant expression of a fungal hydrolase from Papiliotrema laurentii that hydrolyzes apple cutin and clears colloidal polyester polyurethane.</title>
        <authorList>
            <consortium name="DOE Joint Genome Institute"/>
            <person name="Roman V.A."/>
            <person name="Bojanowski C."/>
            <person name="Crable B.R."/>
            <person name="Wagner D.N."/>
            <person name="Hung C.S."/>
            <person name="Nadeau L.J."/>
            <person name="Schratz L."/>
            <person name="Haridas S."/>
            <person name="Pangilinan J."/>
            <person name="Lipzen A."/>
            <person name="Na H."/>
            <person name="Yan M."/>
            <person name="Ng V."/>
            <person name="Grigoriev I.V."/>
            <person name="Spatafora J.W."/>
            <person name="Barlow D."/>
            <person name="Biffinger J."/>
            <person name="Kelley-Loughnane N."/>
            <person name="Varaljay V.A."/>
            <person name="Crookes-Goodson W.J."/>
        </authorList>
    </citation>
    <scope>NUCLEOTIDE SEQUENCE</scope>
    <source>
        <strain evidence="2">5307AH</strain>
    </source>
</reference>
<dbReference type="Proteomes" id="UP001182556">
    <property type="component" value="Unassembled WGS sequence"/>
</dbReference>
<feature type="compositionally biased region" description="Low complexity" evidence="1">
    <location>
        <begin position="327"/>
        <end position="355"/>
    </location>
</feature>
<evidence type="ECO:0000313" key="3">
    <source>
        <dbReference type="Proteomes" id="UP001182556"/>
    </source>
</evidence>
<feature type="compositionally biased region" description="Low complexity" evidence="1">
    <location>
        <begin position="298"/>
        <end position="317"/>
    </location>
</feature>
<gene>
    <name evidence="2" type="ORF">DB88DRAFT_475674</name>
</gene>
<evidence type="ECO:0000313" key="2">
    <source>
        <dbReference type="EMBL" id="KAK1920753.1"/>
    </source>
</evidence>
<dbReference type="AlphaFoldDB" id="A0AAD9CUE5"/>
<feature type="region of interest" description="Disordered" evidence="1">
    <location>
        <begin position="276"/>
        <end position="370"/>
    </location>
</feature>
<keyword evidence="3" id="KW-1185">Reference proteome</keyword>
<dbReference type="EMBL" id="JAODAN010000013">
    <property type="protein sequence ID" value="KAK1920753.1"/>
    <property type="molecule type" value="Genomic_DNA"/>
</dbReference>
<name>A0AAD9CUE5_PAPLA</name>
<protein>
    <submittedName>
        <fullName evidence="2">Uncharacterized protein</fullName>
    </submittedName>
</protein>
<comment type="caution">
    <text evidence="2">The sequence shown here is derived from an EMBL/GenBank/DDBJ whole genome shotgun (WGS) entry which is preliminary data.</text>
</comment>
<proteinExistence type="predicted"/>
<accession>A0AAD9CUE5</accession>